<dbReference type="KEGG" id="mgik:GO620_016995"/>
<proteinExistence type="predicted"/>
<dbReference type="EMBL" id="CP066775">
    <property type="protein sequence ID" value="QQL49839.1"/>
    <property type="molecule type" value="Genomic_DNA"/>
</dbReference>
<name>A0A6I4HVH3_9SPHI</name>
<dbReference type="Proteomes" id="UP000429232">
    <property type="component" value="Chromosome"/>
</dbReference>
<evidence type="ECO:0000313" key="3">
    <source>
        <dbReference type="Proteomes" id="UP000429232"/>
    </source>
</evidence>
<organism evidence="2 3">
    <name type="scientific">Mucilaginibacter ginkgonis</name>
    <dbReference type="NCBI Taxonomy" id="2682091"/>
    <lineage>
        <taxon>Bacteria</taxon>
        <taxon>Pseudomonadati</taxon>
        <taxon>Bacteroidota</taxon>
        <taxon>Sphingobacteriia</taxon>
        <taxon>Sphingobacteriales</taxon>
        <taxon>Sphingobacteriaceae</taxon>
        <taxon>Mucilaginibacter</taxon>
    </lineage>
</organism>
<dbReference type="Gene3D" id="2.60.120.10">
    <property type="entry name" value="Jelly Rolls"/>
    <property type="match status" value="1"/>
</dbReference>
<reference evidence="2 3" key="1">
    <citation type="submission" date="2020-12" db="EMBL/GenBank/DDBJ databases">
        <title>HMF7856_wgs.fasta genome submission.</title>
        <authorList>
            <person name="Kang H."/>
            <person name="Kim H."/>
            <person name="Joh K."/>
        </authorList>
    </citation>
    <scope>NUCLEOTIDE SEQUENCE [LARGE SCALE GENOMIC DNA]</scope>
    <source>
        <strain evidence="2 3">HMF7856</strain>
    </source>
</reference>
<feature type="domain" description="Cupin type-2" evidence="1">
    <location>
        <begin position="65"/>
        <end position="118"/>
    </location>
</feature>
<dbReference type="InterPro" id="IPR011051">
    <property type="entry name" value="RmlC_Cupin_sf"/>
</dbReference>
<dbReference type="InterPro" id="IPR047263">
    <property type="entry name" value="HNL-like_cupin"/>
</dbReference>
<dbReference type="RefSeq" id="WP_157523450.1">
    <property type="nucleotide sequence ID" value="NZ_CP066775.1"/>
</dbReference>
<dbReference type="SUPFAM" id="SSF51182">
    <property type="entry name" value="RmlC-like cupins"/>
    <property type="match status" value="1"/>
</dbReference>
<protein>
    <submittedName>
        <fullName evidence="2">Cupin domain-containing protein</fullName>
    </submittedName>
</protein>
<sequence length="153" mass="16935">MKRIIFALTQILIVIAARVDAQTAPIFVKGELSATNNHTGKIWLNELSMPDSTFNYSVAQAVYDKSAKLDWHIHPAGQILMVTEGEGYYQEKGQPAKVIHKGDVVKCPPGVAHWHGSTPGSTFTYVAVTPAQKGKTIWLQRVTDDEYKNAKNK</sequence>
<accession>A0A6I4HVH3</accession>
<keyword evidence="3" id="KW-1185">Reference proteome</keyword>
<dbReference type="AlphaFoldDB" id="A0A6I4HVH3"/>
<dbReference type="InterPro" id="IPR013096">
    <property type="entry name" value="Cupin_2"/>
</dbReference>
<evidence type="ECO:0000313" key="2">
    <source>
        <dbReference type="EMBL" id="QQL49839.1"/>
    </source>
</evidence>
<dbReference type="InterPro" id="IPR014710">
    <property type="entry name" value="RmlC-like_jellyroll"/>
</dbReference>
<dbReference type="Pfam" id="PF07883">
    <property type="entry name" value="Cupin_2"/>
    <property type="match status" value="1"/>
</dbReference>
<dbReference type="CDD" id="cd02233">
    <property type="entry name" value="cupin_HNL-like"/>
    <property type="match status" value="1"/>
</dbReference>
<evidence type="ECO:0000259" key="1">
    <source>
        <dbReference type="Pfam" id="PF07883"/>
    </source>
</evidence>
<gene>
    <name evidence="2" type="ORF">GO620_016995</name>
</gene>
<dbReference type="PANTHER" id="PTHR43698">
    <property type="entry name" value="RIBD C-TERMINAL DOMAIN CONTAINING PROTEIN"/>
    <property type="match status" value="1"/>
</dbReference>
<dbReference type="PANTHER" id="PTHR43698:SF1">
    <property type="entry name" value="BLL4564 PROTEIN"/>
    <property type="match status" value="1"/>
</dbReference>